<dbReference type="PANTHER" id="PTHR43300:SF7">
    <property type="entry name" value="UDP-N-ACETYLBACILLOSAMINE N-ACETYLTRANSFERASE"/>
    <property type="match status" value="1"/>
</dbReference>
<dbReference type="Pfam" id="PF00132">
    <property type="entry name" value="Hexapep"/>
    <property type="match status" value="1"/>
</dbReference>
<keyword evidence="7" id="KW-1185">Reference proteome</keyword>
<organism evidence="6 7">
    <name type="scientific">Chryseobacterium terrae</name>
    <dbReference type="NCBI Taxonomy" id="3163299"/>
    <lineage>
        <taxon>Bacteria</taxon>
        <taxon>Pseudomonadati</taxon>
        <taxon>Bacteroidota</taxon>
        <taxon>Flavobacteriia</taxon>
        <taxon>Flavobacteriales</taxon>
        <taxon>Weeksellaceae</taxon>
        <taxon>Chryseobacterium group</taxon>
        <taxon>Chryseobacterium</taxon>
    </lineage>
</organism>
<evidence type="ECO:0000256" key="2">
    <source>
        <dbReference type="ARBA" id="ARBA00022679"/>
    </source>
</evidence>
<dbReference type="Proteomes" id="UP001629058">
    <property type="component" value="Unassembled WGS sequence"/>
</dbReference>
<evidence type="ECO:0000313" key="7">
    <source>
        <dbReference type="Proteomes" id="UP001629058"/>
    </source>
</evidence>
<dbReference type="NCBIfam" id="TIGR03570">
    <property type="entry name" value="NeuD_NnaD"/>
    <property type="match status" value="1"/>
</dbReference>
<keyword evidence="2" id="KW-0808">Transferase</keyword>
<evidence type="ECO:0000259" key="5">
    <source>
        <dbReference type="Pfam" id="PF17836"/>
    </source>
</evidence>
<evidence type="ECO:0000256" key="1">
    <source>
        <dbReference type="ARBA" id="ARBA00007274"/>
    </source>
</evidence>
<gene>
    <name evidence="6" type="ORF">ABS765_16700</name>
</gene>
<dbReference type="PANTHER" id="PTHR43300">
    <property type="entry name" value="ACETYLTRANSFERASE"/>
    <property type="match status" value="1"/>
</dbReference>
<dbReference type="InterPro" id="IPR001451">
    <property type="entry name" value="Hexapep"/>
</dbReference>
<comment type="similarity">
    <text evidence="1">Belongs to the transferase hexapeptide repeat family.</text>
</comment>
<keyword evidence="3" id="KW-0677">Repeat</keyword>
<dbReference type="Pfam" id="PF17836">
    <property type="entry name" value="PglD_N"/>
    <property type="match status" value="1"/>
</dbReference>
<dbReference type="InterPro" id="IPR018357">
    <property type="entry name" value="Hexapep_transf_CS"/>
</dbReference>
<dbReference type="PROSITE" id="PS00101">
    <property type="entry name" value="HEXAPEP_TRANSFERASES"/>
    <property type="match status" value="1"/>
</dbReference>
<reference evidence="6 7" key="1">
    <citation type="submission" date="2024-06" db="EMBL/GenBank/DDBJ databases">
        <authorList>
            <person name="Kaempfer P."/>
            <person name="Viver T."/>
        </authorList>
    </citation>
    <scope>NUCLEOTIDE SEQUENCE [LARGE SCALE GENOMIC DNA]</scope>
    <source>
        <strain evidence="6 7">ST-37</strain>
    </source>
</reference>
<dbReference type="RefSeq" id="WP_408092605.1">
    <property type="nucleotide sequence ID" value="NZ_JBELPY010000016.1"/>
</dbReference>
<feature type="domain" description="PglD N-terminal" evidence="5">
    <location>
        <begin position="2"/>
        <end position="80"/>
    </location>
</feature>
<comment type="caution">
    <text evidence="6">The sequence shown here is derived from an EMBL/GenBank/DDBJ whole genome shotgun (WGS) entry which is preliminary data.</text>
</comment>
<evidence type="ECO:0000256" key="4">
    <source>
        <dbReference type="ARBA" id="ARBA00023315"/>
    </source>
</evidence>
<dbReference type="Gene3D" id="2.160.10.10">
    <property type="entry name" value="Hexapeptide repeat proteins"/>
    <property type="match status" value="1"/>
</dbReference>
<dbReference type="InterPro" id="IPR050179">
    <property type="entry name" value="Trans_hexapeptide_repeat"/>
</dbReference>
<dbReference type="InterPro" id="IPR011004">
    <property type="entry name" value="Trimer_LpxA-like_sf"/>
</dbReference>
<dbReference type="InterPro" id="IPR020019">
    <property type="entry name" value="AcTrfase_PglD-like"/>
</dbReference>
<dbReference type="CDD" id="cd03360">
    <property type="entry name" value="LbH_AT_putative"/>
    <property type="match status" value="1"/>
</dbReference>
<sequence>MLILGAKGFAKEVLEVFRQTNLSEKVAFYDDINSMGEFLYDEFPILKNKHDVKNYFSQYGNNFTIGIGNPKLRYTLFEKFTEIGGKLVSCISSKAIIGSYDVEIGRGTNILDNAILSNSTSIGEGCIVYYNVTITHDCEVGNFVELSPGVILLGACKVGSFSQIGSGAVILPKIKIGENVIIGAGSVVTQDIPDNCVAVGSPAKIIKSLAPLI</sequence>
<evidence type="ECO:0000313" key="6">
    <source>
        <dbReference type="EMBL" id="MFL9835659.1"/>
    </source>
</evidence>
<evidence type="ECO:0000256" key="3">
    <source>
        <dbReference type="ARBA" id="ARBA00022737"/>
    </source>
</evidence>
<protein>
    <submittedName>
        <fullName evidence="6">Acetyltransferase</fullName>
    </submittedName>
</protein>
<accession>A0ABW8Y6B0</accession>
<keyword evidence="4" id="KW-0012">Acyltransferase</keyword>
<dbReference type="EMBL" id="JBELPY010000016">
    <property type="protein sequence ID" value="MFL9835659.1"/>
    <property type="molecule type" value="Genomic_DNA"/>
</dbReference>
<dbReference type="SUPFAM" id="SSF51161">
    <property type="entry name" value="Trimeric LpxA-like enzymes"/>
    <property type="match status" value="1"/>
</dbReference>
<proteinExistence type="inferred from homology"/>
<name>A0ABW8Y6B0_9FLAO</name>
<dbReference type="InterPro" id="IPR041561">
    <property type="entry name" value="PglD_N"/>
</dbReference>
<dbReference type="Gene3D" id="3.40.50.20">
    <property type="match status" value="1"/>
</dbReference>